<evidence type="ECO:0000313" key="5">
    <source>
        <dbReference type="EMBL" id="MDP9839905.1"/>
    </source>
</evidence>
<evidence type="ECO:0000313" key="6">
    <source>
        <dbReference type="Proteomes" id="UP001241472"/>
    </source>
</evidence>
<feature type="domain" description="Alcohol dehydrogenase-like N-terminal" evidence="4">
    <location>
        <begin position="15"/>
        <end position="50"/>
    </location>
</feature>
<evidence type="ECO:0000256" key="3">
    <source>
        <dbReference type="ARBA" id="ARBA00022833"/>
    </source>
</evidence>
<keyword evidence="3" id="KW-0862">Zinc</keyword>
<dbReference type="SUPFAM" id="SSF50129">
    <property type="entry name" value="GroES-like"/>
    <property type="match status" value="1"/>
</dbReference>
<reference evidence="5 6" key="1">
    <citation type="submission" date="2023-07" db="EMBL/GenBank/DDBJ databases">
        <title>Sorghum-associated microbial communities from plants grown in Nebraska, USA.</title>
        <authorList>
            <person name="Schachtman D."/>
        </authorList>
    </citation>
    <scope>NUCLEOTIDE SEQUENCE [LARGE SCALE GENOMIC DNA]</scope>
    <source>
        <strain evidence="5 6">DS1307</strain>
    </source>
</reference>
<dbReference type="PANTHER" id="PTHR42813:SF2">
    <property type="entry name" value="DEHYDROGENASE, ZINC-CONTAINING, PUTATIVE (AFU_ORTHOLOGUE AFUA_2G02810)-RELATED"/>
    <property type="match status" value="1"/>
</dbReference>
<keyword evidence="6" id="KW-1185">Reference proteome</keyword>
<dbReference type="EMBL" id="JAUSRF010000020">
    <property type="protein sequence ID" value="MDP9839905.1"/>
    <property type="molecule type" value="Genomic_DNA"/>
</dbReference>
<dbReference type="Pfam" id="PF08240">
    <property type="entry name" value="ADH_N"/>
    <property type="match status" value="1"/>
</dbReference>
<accession>A0ABT9PZJ9</accession>
<sequence length="70" mass="7521">MSEGEVASFGFVPGMHAGDVMGHETMGEVVEVGRGNSKLKVGDRVVAPFTISTSWPALHFDFTQLSLRPD</sequence>
<comment type="cofactor">
    <cofactor evidence="1">
        <name>Zn(2+)</name>
        <dbReference type="ChEBI" id="CHEBI:29105"/>
    </cofactor>
</comment>
<comment type="caution">
    <text evidence="5">The sequence shown here is derived from an EMBL/GenBank/DDBJ whole genome shotgun (WGS) entry which is preliminary data.</text>
</comment>
<dbReference type="InterPro" id="IPR011032">
    <property type="entry name" value="GroES-like_sf"/>
</dbReference>
<gene>
    <name evidence="5" type="ORF">J2T09_004685</name>
</gene>
<evidence type="ECO:0000259" key="4">
    <source>
        <dbReference type="Pfam" id="PF08240"/>
    </source>
</evidence>
<protein>
    <submittedName>
        <fullName evidence="5">Threonine dehydrogenase-like Zn-dependent dehydrogenase</fullName>
    </submittedName>
</protein>
<evidence type="ECO:0000256" key="2">
    <source>
        <dbReference type="ARBA" id="ARBA00022723"/>
    </source>
</evidence>
<proteinExistence type="predicted"/>
<keyword evidence="2" id="KW-0479">Metal-binding</keyword>
<name>A0ABT9PZJ9_9HYPH</name>
<dbReference type="Gene3D" id="3.90.180.10">
    <property type="entry name" value="Medium-chain alcohol dehydrogenases, catalytic domain"/>
    <property type="match status" value="1"/>
</dbReference>
<dbReference type="InterPro" id="IPR013154">
    <property type="entry name" value="ADH-like_N"/>
</dbReference>
<dbReference type="PANTHER" id="PTHR42813">
    <property type="entry name" value="ZINC-TYPE ALCOHOL DEHYDROGENASE-LIKE"/>
    <property type="match status" value="1"/>
</dbReference>
<organism evidence="5 6">
    <name type="scientific">Neorhizobium huautlense</name>
    <dbReference type="NCBI Taxonomy" id="67774"/>
    <lineage>
        <taxon>Bacteria</taxon>
        <taxon>Pseudomonadati</taxon>
        <taxon>Pseudomonadota</taxon>
        <taxon>Alphaproteobacteria</taxon>
        <taxon>Hyphomicrobiales</taxon>
        <taxon>Rhizobiaceae</taxon>
        <taxon>Rhizobium/Agrobacterium group</taxon>
        <taxon>Neorhizobium</taxon>
    </lineage>
</organism>
<evidence type="ECO:0000256" key="1">
    <source>
        <dbReference type="ARBA" id="ARBA00001947"/>
    </source>
</evidence>
<dbReference type="Proteomes" id="UP001241472">
    <property type="component" value="Unassembled WGS sequence"/>
</dbReference>